<dbReference type="OrthoDB" id="3247418at2759"/>
<protein>
    <submittedName>
        <fullName evidence="1">Uncharacterized protein</fullName>
    </submittedName>
</protein>
<accession>A0A9P7JB81</accession>
<name>A0A9P7JB81_9AGAM</name>
<keyword evidence="2" id="KW-1185">Reference proteome</keyword>
<comment type="caution">
    <text evidence="1">The sequence shown here is derived from an EMBL/GenBank/DDBJ whole genome shotgun (WGS) entry which is preliminary data.</text>
</comment>
<dbReference type="GeneID" id="64625323"/>
<dbReference type="EMBL" id="JABBWG010000026">
    <property type="protein sequence ID" value="KAG1812395.1"/>
    <property type="molecule type" value="Genomic_DNA"/>
</dbReference>
<sequence length="141" mass="16026">MIPEELIQLIKVQWAVLHAHILHNGSTYTHDSTHVGNSLILYYPGGVKSMQPAPGIIKFIFETQQGVAFAVQCHLPLHSYPDPFCHYPHFPACLYSSVLSDHLEIVMPEWVVSHFVQWNFSVQHIVVVSLCQVCHPIFDIL</sequence>
<dbReference type="AlphaFoldDB" id="A0A9P7JB81"/>
<organism evidence="1 2">
    <name type="scientific">Suillus subaureus</name>
    <dbReference type="NCBI Taxonomy" id="48587"/>
    <lineage>
        <taxon>Eukaryota</taxon>
        <taxon>Fungi</taxon>
        <taxon>Dikarya</taxon>
        <taxon>Basidiomycota</taxon>
        <taxon>Agaricomycotina</taxon>
        <taxon>Agaricomycetes</taxon>
        <taxon>Agaricomycetidae</taxon>
        <taxon>Boletales</taxon>
        <taxon>Suillineae</taxon>
        <taxon>Suillaceae</taxon>
        <taxon>Suillus</taxon>
    </lineage>
</organism>
<dbReference type="Proteomes" id="UP000807769">
    <property type="component" value="Unassembled WGS sequence"/>
</dbReference>
<reference evidence="1" key="1">
    <citation type="journal article" date="2020" name="New Phytol.">
        <title>Comparative genomics reveals dynamic genome evolution in host specialist ectomycorrhizal fungi.</title>
        <authorList>
            <person name="Lofgren L.A."/>
            <person name="Nguyen N.H."/>
            <person name="Vilgalys R."/>
            <person name="Ruytinx J."/>
            <person name="Liao H.L."/>
            <person name="Branco S."/>
            <person name="Kuo A."/>
            <person name="LaButti K."/>
            <person name="Lipzen A."/>
            <person name="Andreopoulos W."/>
            <person name="Pangilinan J."/>
            <person name="Riley R."/>
            <person name="Hundley H."/>
            <person name="Na H."/>
            <person name="Barry K."/>
            <person name="Grigoriev I.V."/>
            <person name="Stajich J.E."/>
            <person name="Kennedy P.G."/>
        </authorList>
    </citation>
    <scope>NUCLEOTIDE SEQUENCE</scope>
    <source>
        <strain evidence="1">MN1</strain>
    </source>
</reference>
<evidence type="ECO:0000313" key="2">
    <source>
        <dbReference type="Proteomes" id="UP000807769"/>
    </source>
</evidence>
<proteinExistence type="predicted"/>
<gene>
    <name evidence="1" type="ORF">BJ212DRAFT_1276786</name>
</gene>
<dbReference type="RefSeq" id="XP_041190540.1">
    <property type="nucleotide sequence ID" value="XM_041331306.1"/>
</dbReference>
<evidence type="ECO:0000313" key="1">
    <source>
        <dbReference type="EMBL" id="KAG1812395.1"/>
    </source>
</evidence>